<dbReference type="PANTHER" id="PTHR19229">
    <property type="entry name" value="ATP-BINDING CASSETTE TRANSPORTER SUBFAMILY A ABCA"/>
    <property type="match status" value="1"/>
</dbReference>
<dbReference type="Proteomes" id="UP000053237">
    <property type="component" value="Unassembled WGS sequence"/>
</dbReference>
<dbReference type="InterPro" id="IPR026082">
    <property type="entry name" value="ABCA"/>
</dbReference>
<dbReference type="EMBL" id="CAIX01000037">
    <property type="protein sequence ID" value="CCI42641.1"/>
    <property type="molecule type" value="Genomic_DNA"/>
</dbReference>
<keyword evidence="2" id="KW-1185">Reference proteome</keyword>
<accession>A0A024G6Y4</accession>
<comment type="caution">
    <text evidence="1">The sequence shown here is derived from an EMBL/GenBank/DDBJ whole genome shotgun (WGS) entry which is preliminary data.</text>
</comment>
<dbReference type="InParanoid" id="A0A024G6Y4"/>
<organism evidence="1 2">
    <name type="scientific">Albugo candida</name>
    <dbReference type="NCBI Taxonomy" id="65357"/>
    <lineage>
        <taxon>Eukaryota</taxon>
        <taxon>Sar</taxon>
        <taxon>Stramenopiles</taxon>
        <taxon>Oomycota</taxon>
        <taxon>Peronosporomycetes</taxon>
        <taxon>Albuginales</taxon>
        <taxon>Albuginaceae</taxon>
        <taxon>Albugo</taxon>
    </lineage>
</organism>
<dbReference type="AlphaFoldDB" id="A0A024G6Y4"/>
<dbReference type="OrthoDB" id="10255969at2759"/>
<evidence type="ECO:0000313" key="1">
    <source>
        <dbReference type="EMBL" id="CCI42641.1"/>
    </source>
</evidence>
<protein>
    <submittedName>
        <fullName evidence="1">Uncharacterized protein</fullName>
    </submittedName>
</protein>
<sequence length="146" mass="16554">MKECEALCTRMSILVNGEPKCLGSIQHLNCKSGNGYTIELNLQEPRTDAVTAMRCEIEDVYLILLSSERFYTEEHCVCNTCRATRRAVPIPPTERFNDDASVHFSCLENAMIDLHVKEYAVGDIPLEHIFTNMAQIKAIFENQQVV</sequence>
<proteinExistence type="predicted"/>
<dbReference type="PANTHER" id="PTHR19229:SF250">
    <property type="entry name" value="ABC TRANSPORTER DOMAIN-CONTAINING PROTEIN-RELATED"/>
    <property type="match status" value="1"/>
</dbReference>
<dbReference type="GO" id="GO:0005319">
    <property type="term" value="F:lipid transporter activity"/>
    <property type="evidence" value="ECO:0007669"/>
    <property type="project" value="TreeGrafter"/>
</dbReference>
<evidence type="ECO:0000313" key="2">
    <source>
        <dbReference type="Proteomes" id="UP000053237"/>
    </source>
</evidence>
<reference evidence="1 2" key="1">
    <citation type="submission" date="2012-05" db="EMBL/GenBank/DDBJ databases">
        <title>Recombination and specialization in a pathogen metapopulation.</title>
        <authorList>
            <person name="Gardiner A."/>
            <person name="Kemen E."/>
            <person name="Schultz-Larsen T."/>
            <person name="MacLean D."/>
            <person name="Van Oosterhout C."/>
            <person name="Jones J.D.G."/>
        </authorList>
    </citation>
    <scope>NUCLEOTIDE SEQUENCE [LARGE SCALE GENOMIC DNA]</scope>
    <source>
        <strain evidence="1 2">Ac Nc2</strain>
    </source>
</reference>
<dbReference type="STRING" id="65357.A0A024G6Y4"/>
<dbReference type="GO" id="GO:0140359">
    <property type="term" value="F:ABC-type transporter activity"/>
    <property type="evidence" value="ECO:0007669"/>
    <property type="project" value="InterPro"/>
</dbReference>
<dbReference type="GO" id="GO:0016020">
    <property type="term" value="C:membrane"/>
    <property type="evidence" value="ECO:0007669"/>
    <property type="project" value="InterPro"/>
</dbReference>
<name>A0A024G6Y4_9STRA</name>
<gene>
    <name evidence="1" type="ORF">BN9_034250</name>
</gene>